<sequence>MTYIFESGLAHHIEGLIQQKRADGYAYHAEEKLLKRFDTFCVQNYPELTTVTYEMAAKWSEARPCEGDAYHNRRMSVVKVLGEYILSLGQEAYIPNFFCKAYRPALYIPSKDEVKELLRKMDIRTSHNSEQLRLDRECKILFLLYFCCGLRLSEGRLLKWEHIDLEKGILTILGSKGSKDRLVYLPQDSLPVLKSYKECQEKLFPGIDWAFPGKDPHKPVSCSGVESSFNRHWAMLPAAGTLAKHPTPHCLRHAFVVERFNEWMHQGIDTNTMLPYLSRYLGHKSPDETYYYYHLVEKAFDTIREKDTVSGKVIPEVVPYEE</sequence>
<dbReference type="SUPFAM" id="SSF56349">
    <property type="entry name" value="DNA breaking-rejoining enzymes"/>
    <property type="match status" value="1"/>
</dbReference>
<dbReference type="GO" id="GO:0015074">
    <property type="term" value="P:DNA integration"/>
    <property type="evidence" value="ECO:0007669"/>
    <property type="project" value="InterPro"/>
</dbReference>
<dbReference type="InterPro" id="IPR011010">
    <property type="entry name" value="DNA_brk_join_enz"/>
</dbReference>
<dbReference type="PANTHER" id="PTHR30349">
    <property type="entry name" value="PHAGE INTEGRASE-RELATED"/>
    <property type="match status" value="1"/>
</dbReference>
<protein>
    <recommendedName>
        <fullName evidence="2">Tyr recombinase domain-containing protein</fullName>
    </recommendedName>
</protein>
<dbReference type="PANTHER" id="PTHR30349:SF64">
    <property type="entry name" value="PROPHAGE INTEGRASE INTD-RELATED"/>
    <property type="match status" value="1"/>
</dbReference>
<dbReference type="OrthoDB" id="9766545at2"/>
<dbReference type="EMBL" id="AQFT01000054">
    <property type="protein sequence ID" value="EMZ29700.1"/>
    <property type="molecule type" value="Genomic_DNA"/>
</dbReference>
<keyword evidence="4" id="KW-1185">Reference proteome</keyword>
<dbReference type="PROSITE" id="PS51898">
    <property type="entry name" value="TYR_RECOMBINASE"/>
    <property type="match status" value="1"/>
</dbReference>
<evidence type="ECO:0000259" key="2">
    <source>
        <dbReference type="PROSITE" id="PS51898"/>
    </source>
</evidence>
<proteinExistence type="predicted"/>
<evidence type="ECO:0000313" key="3">
    <source>
        <dbReference type="EMBL" id="EMZ29700.1"/>
    </source>
</evidence>
<dbReference type="GO" id="GO:0003677">
    <property type="term" value="F:DNA binding"/>
    <property type="evidence" value="ECO:0007669"/>
    <property type="project" value="InterPro"/>
</dbReference>
<dbReference type="Proteomes" id="UP000012589">
    <property type="component" value="Unassembled WGS sequence"/>
</dbReference>
<dbReference type="AlphaFoldDB" id="N2AU72"/>
<feature type="domain" description="Tyr recombinase" evidence="2">
    <location>
        <begin position="104"/>
        <end position="308"/>
    </location>
</feature>
<dbReference type="HOGENOM" id="CLU_027562_10_1_9"/>
<reference evidence="3 4" key="1">
    <citation type="journal article" date="2014" name="Genome Announc.">
        <title>Draft genome sequences of the altered schaedler flora, a defined bacterial community from gnotobiotic mice.</title>
        <authorList>
            <person name="Wannemuehler M.J."/>
            <person name="Overstreet A.M."/>
            <person name="Ward D.V."/>
            <person name="Phillips G.J."/>
        </authorList>
    </citation>
    <scope>NUCLEOTIDE SEQUENCE [LARGE SCALE GENOMIC DNA]</scope>
    <source>
        <strain evidence="3 4">ASF492</strain>
    </source>
</reference>
<keyword evidence="1" id="KW-0233">DNA recombination</keyword>
<dbReference type="InterPro" id="IPR002104">
    <property type="entry name" value="Integrase_catalytic"/>
</dbReference>
<dbReference type="eggNOG" id="COG0582">
    <property type="taxonomic scope" value="Bacteria"/>
</dbReference>
<evidence type="ECO:0000256" key="1">
    <source>
        <dbReference type="ARBA" id="ARBA00023172"/>
    </source>
</evidence>
<dbReference type="InterPro" id="IPR013762">
    <property type="entry name" value="Integrase-like_cat_sf"/>
</dbReference>
<name>N2AU72_9FIRM</name>
<dbReference type="PATRIC" id="fig|1235802.3.peg.1767"/>
<accession>N2AU72</accession>
<gene>
    <name evidence="3" type="ORF">C823_01664</name>
</gene>
<dbReference type="InterPro" id="IPR050090">
    <property type="entry name" value="Tyrosine_recombinase_XerCD"/>
</dbReference>
<organism evidence="3 4">
    <name type="scientific">Eubacterium plexicaudatum ASF492</name>
    <dbReference type="NCBI Taxonomy" id="1235802"/>
    <lineage>
        <taxon>Bacteria</taxon>
        <taxon>Bacillati</taxon>
        <taxon>Bacillota</taxon>
        <taxon>Clostridia</taxon>
        <taxon>Eubacteriales</taxon>
        <taxon>Eubacteriaceae</taxon>
        <taxon>Eubacterium</taxon>
    </lineage>
</organism>
<dbReference type="Pfam" id="PF00589">
    <property type="entry name" value="Phage_integrase"/>
    <property type="match status" value="1"/>
</dbReference>
<dbReference type="GO" id="GO:0006310">
    <property type="term" value="P:DNA recombination"/>
    <property type="evidence" value="ECO:0007669"/>
    <property type="project" value="UniProtKB-KW"/>
</dbReference>
<evidence type="ECO:0000313" key="4">
    <source>
        <dbReference type="Proteomes" id="UP000012589"/>
    </source>
</evidence>
<dbReference type="Gene3D" id="1.10.443.10">
    <property type="entry name" value="Intergrase catalytic core"/>
    <property type="match status" value="1"/>
</dbReference>
<comment type="caution">
    <text evidence="3">The sequence shown here is derived from an EMBL/GenBank/DDBJ whole genome shotgun (WGS) entry which is preliminary data.</text>
</comment>
<dbReference type="STRING" id="1235802.C823_01664"/>